<evidence type="ECO:0000256" key="1">
    <source>
        <dbReference type="SAM" id="MobiDB-lite"/>
    </source>
</evidence>
<keyword evidence="5" id="KW-1185">Reference proteome</keyword>
<accession>A0A6L3V400</accession>
<dbReference type="PROSITE" id="PS51257">
    <property type="entry name" value="PROKAR_LIPOPROTEIN"/>
    <property type="match status" value="1"/>
</dbReference>
<dbReference type="Proteomes" id="UP000481030">
    <property type="component" value="Unassembled WGS sequence"/>
</dbReference>
<dbReference type="NCBIfam" id="NF040801">
    <property type="entry name" value="spore_GerD"/>
    <property type="match status" value="1"/>
</dbReference>
<reference evidence="4 5" key="1">
    <citation type="journal article" date="2016" name="Antonie Van Leeuwenhoek">
        <title>Bacillus depressus sp. nov., isolated from soil of a sunflower field.</title>
        <authorList>
            <person name="Wei X."/>
            <person name="Xin D."/>
            <person name="Xin Y."/>
            <person name="Zhang H."/>
            <person name="Wang T."/>
            <person name="Zhang J."/>
        </authorList>
    </citation>
    <scope>NUCLEOTIDE SEQUENCE [LARGE SCALE GENOMIC DNA]</scope>
    <source>
        <strain evidence="4 5">BZ1</strain>
    </source>
</reference>
<proteinExistence type="predicted"/>
<evidence type="ECO:0000256" key="2">
    <source>
        <dbReference type="SAM" id="SignalP"/>
    </source>
</evidence>
<gene>
    <name evidence="4" type="ORF">F7731_23150</name>
</gene>
<dbReference type="EMBL" id="WBOS01000020">
    <property type="protein sequence ID" value="KAB2329261.1"/>
    <property type="molecule type" value="Genomic_DNA"/>
</dbReference>
<keyword evidence="2" id="KW-0732">Signal</keyword>
<protein>
    <submittedName>
        <fullName evidence="4">Spore gernimation protein GerD</fullName>
    </submittedName>
</protein>
<dbReference type="RefSeq" id="WP_151537154.1">
    <property type="nucleotide sequence ID" value="NZ_WBOS01000020.1"/>
</dbReference>
<feature type="signal peptide" evidence="2">
    <location>
        <begin position="1"/>
        <end position="23"/>
    </location>
</feature>
<sequence length="210" mass="23406">MVNKFRLLLLSLMIILITGCAQHDTGGKQMDYEQTKKMFVDILKTDEGKKALQELMADDKFKQKLVMDQAIVSETIEKTLTSDKGTAFWKKSFEDPKFAESVAKSMKKENEQLLKDLMKDPEYRGMMIEILQDPELEKGVTKVLKSKEYREHLQTVIKETLESPLYKAKIQDILLKAAEEMKSGEKGGNKSAEDESSGGGSSGGGQGGGS</sequence>
<feature type="compositionally biased region" description="Gly residues" evidence="1">
    <location>
        <begin position="197"/>
        <end position="210"/>
    </location>
</feature>
<dbReference type="AlphaFoldDB" id="A0A6L3V400"/>
<evidence type="ECO:0000259" key="3">
    <source>
        <dbReference type="Pfam" id="PF17898"/>
    </source>
</evidence>
<dbReference type="OrthoDB" id="2375836at2"/>
<dbReference type="Pfam" id="PF17898">
    <property type="entry name" value="GerD"/>
    <property type="match status" value="1"/>
</dbReference>
<feature type="domain" description="Spore germination GerD central core" evidence="3">
    <location>
        <begin position="65"/>
        <end position="178"/>
    </location>
</feature>
<comment type="caution">
    <text evidence="4">The sequence shown here is derived from an EMBL/GenBank/DDBJ whole genome shotgun (WGS) entry which is preliminary data.</text>
</comment>
<organism evidence="4 5">
    <name type="scientific">Cytobacillus depressus</name>
    <dbReference type="NCBI Taxonomy" id="1602942"/>
    <lineage>
        <taxon>Bacteria</taxon>
        <taxon>Bacillati</taxon>
        <taxon>Bacillota</taxon>
        <taxon>Bacilli</taxon>
        <taxon>Bacillales</taxon>
        <taxon>Bacillaceae</taxon>
        <taxon>Cytobacillus</taxon>
    </lineage>
</organism>
<evidence type="ECO:0000313" key="5">
    <source>
        <dbReference type="Proteomes" id="UP000481030"/>
    </source>
</evidence>
<feature type="region of interest" description="Disordered" evidence="1">
    <location>
        <begin position="181"/>
        <end position="210"/>
    </location>
</feature>
<feature type="chain" id="PRO_5026800675" evidence="2">
    <location>
        <begin position="24"/>
        <end position="210"/>
    </location>
</feature>
<name>A0A6L3V400_9BACI</name>
<feature type="compositionally biased region" description="Basic and acidic residues" evidence="1">
    <location>
        <begin position="181"/>
        <end position="193"/>
    </location>
</feature>
<dbReference type="InterPro" id="IPR041262">
    <property type="entry name" value="GerD_central"/>
</dbReference>
<evidence type="ECO:0000313" key="4">
    <source>
        <dbReference type="EMBL" id="KAB2329261.1"/>
    </source>
</evidence>